<dbReference type="Gene3D" id="2.170.150.20">
    <property type="entry name" value="Peptide methionine sulfoxide reductase"/>
    <property type="match status" value="1"/>
</dbReference>
<keyword evidence="1" id="KW-1133">Transmembrane helix</keyword>
<proteinExistence type="predicted"/>
<protein>
    <recommendedName>
        <fullName evidence="2">CULT domain-containing protein</fullName>
    </recommendedName>
</protein>
<dbReference type="InterPro" id="IPR034750">
    <property type="entry name" value="CULT"/>
</dbReference>
<sequence>MAWFRTTLLRLFILLVIYYIAGVCMQWLATTAIELGLILWETHGDFPLFEPLEKRREIVEKWKRRSRREGPVLEFGCSKCGTTLASVWDLLVHRQARGENKEGQATVTVSPTPVQLETFRGRETESFFPPGVAYGPEKSKGMESDVFAFTQSPRLVDDGNTFHLRRFETADVEFEGQPHPDSWFPGWGWRACRCPYCKAHVGWEFERIKRGEQGSTAGGIAEPDNFVTLARELTVAREGSLRPFEELGEAIDVAPFPVNVFLLAKAAEEAIVLPFILPDPQTVPLWFVEDILHHGPLSLRLTVGMVLKLREAFEFLYRSAIAVASAPTEVTVLNLWFYFCIFAGACALMEVRKLPPRGRVEA</sequence>
<evidence type="ECO:0000259" key="2">
    <source>
        <dbReference type="PROSITE" id="PS51788"/>
    </source>
</evidence>
<organism evidence="3">
    <name type="scientific">Chromera velia CCMP2878</name>
    <dbReference type="NCBI Taxonomy" id="1169474"/>
    <lineage>
        <taxon>Eukaryota</taxon>
        <taxon>Sar</taxon>
        <taxon>Alveolata</taxon>
        <taxon>Colpodellida</taxon>
        <taxon>Chromeraceae</taxon>
        <taxon>Chromera</taxon>
    </lineage>
</organism>
<evidence type="ECO:0000256" key="1">
    <source>
        <dbReference type="SAM" id="Phobius"/>
    </source>
</evidence>
<dbReference type="VEuPathDB" id="CryptoDB:Cvel_8808"/>
<name>A0A0G4HV78_9ALVE</name>
<feature type="transmembrane region" description="Helical" evidence="1">
    <location>
        <begin position="7"/>
        <end position="29"/>
    </location>
</feature>
<feature type="domain" description="CULT" evidence="2">
    <location>
        <begin position="72"/>
        <end position="238"/>
    </location>
</feature>
<dbReference type="PROSITE" id="PS51788">
    <property type="entry name" value="CULT"/>
    <property type="match status" value="1"/>
</dbReference>
<dbReference type="AlphaFoldDB" id="A0A0G4HV78"/>
<dbReference type="EMBL" id="CDMZ01004013">
    <property type="protein sequence ID" value="CEM48379.1"/>
    <property type="molecule type" value="Genomic_DNA"/>
</dbReference>
<keyword evidence="1" id="KW-0812">Transmembrane</keyword>
<keyword evidence="1" id="KW-0472">Membrane</keyword>
<gene>
    <name evidence="3" type="ORF">Cvel_8808</name>
</gene>
<evidence type="ECO:0000313" key="3">
    <source>
        <dbReference type="EMBL" id="CEM48379.1"/>
    </source>
</evidence>
<accession>A0A0G4HV78</accession>
<reference evidence="3" key="1">
    <citation type="submission" date="2014-11" db="EMBL/GenBank/DDBJ databases">
        <authorList>
            <person name="Otto D Thomas"/>
            <person name="Naeem Raeece"/>
        </authorList>
    </citation>
    <scope>NUCLEOTIDE SEQUENCE</scope>
</reference>